<protein>
    <recommendedName>
        <fullName evidence="7">Glutathione peroxidase</fullName>
    </recommendedName>
</protein>
<sequence length="125" mass="14120">MGLLFASISTLLSFGIICGFTTSTKTKGLEILAFPCNQGTTDPITDFVCIRFKSESPPPPFHKIEVNGENASPLYKFLKKGKCGDEIQWNFAKFLVDRQEWSSRRTSLLPKLLLFLHLSMILRSF</sequence>
<evidence type="ECO:0008006" key="7">
    <source>
        <dbReference type="Google" id="ProtNLM"/>
    </source>
</evidence>
<evidence type="ECO:0000256" key="3">
    <source>
        <dbReference type="ARBA" id="ARBA00023002"/>
    </source>
</evidence>
<dbReference type="Proteomes" id="UP000712281">
    <property type="component" value="Unassembled WGS sequence"/>
</dbReference>
<dbReference type="SUPFAM" id="SSF52833">
    <property type="entry name" value="Thioredoxin-like"/>
    <property type="match status" value="1"/>
</dbReference>
<dbReference type="PROSITE" id="PS51355">
    <property type="entry name" value="GLUTATHIONE_PEROXID_3"/>
    <property type="match status" value="1"/>
</dbReference>
<comment type="caution">
    <text evidence="5">The sequence shown here is derived from an EMBL/GenBank/DDBJ whole genome shotgun (WGS) entry which is preliminary data.</text>
</comment>
<proteinExistence type="inferred from homology"/>
<organism evidence="5 6">
    <name type="scientific">Brassica cretica</name>
    <name type="common">Mustard</name>
    <dbReference type="NCBI Taxonomy" id="69181"/>
    <lineage>
        <taxon>Eukaryota</taxon>
        <taxon>Viridiplantae</taxon>
        <taxon>Streptophyta</taxon>
        <taxon>Embryophyta</taxon>
        <taxon>Tracheophyta</taxon>
        <taxon>Spermatophyta</taxon>
        <taxon>Magnoliopsida</taxon>
        <taxon>eudicotyledons</taxon>
        <taxon>Gunneridae</taxon>
        <taxon>Pentapetalae</taxon>
        <taxon>rosids</taxon>
        <taxon>malvids</taxon>
        <taxon>Brassicales</taxon>
        <taxon>Brassicaceae</taxon>
        <taxon>Brassiceae</taxon>
        <taxon>Brassica</taxon>
    </lineage>
</organism>
<evidence type="ECO:0000256" key="4">
    <source>
        <dbReference type="SAM" id="SignalP"/>
    </source>
</evidence>
<dbReference type="GO" id="GO:0006979">
    <property type="term" value="P:response to oxidative stress"/>
    <property type="evidence" value="ECO:0007669"/>
    <property type="project" value="InterPro"/>
</dbReference>
<evidence type="ECO:0000313" key="5">
    <source>
        <dbReference type="EMBL" id="KAF2541043.1"/>
    </source>
</evidence>
<evidence type="ECO:0000256" key="1">
    <source>
        <dbReference type="ARBA" id="ARBA00006926"/>
    </source>
</evidence>
<accession>A0A8S9G4X4</accession>
<name>A0A8S9G4X4_BRACR</name>
<dbReference type="InterPro" id="IPR036249">
    <property type="entry name" value="Thioredoxin-like_sf"/>
</dbReference>
<dbReference type="GO" id="GO:0004601">
    <property type="term" value="F:peroxidase activity"/>
    <property type="evidence" value="ECO:0007669"/>
    <property type="project" value="UniProtKB-KW"/>
</dbReference>
<gene>
    <name evidence="5" type="ORF">F2Q68_00029383</name>
</gene>
<evidence type="ECO:0000313" key="6">
    <source>
        <dbReference type="Proteomes" id="UP000712281"/>
    </source>
</evidence>
<keyword evidence="2" id="KW-0575">Peroxidase</keyword>
<dbReference type="PANTHER" id="PTHR11592">
    <property type="entry name" value="GLUTATHIONE PEROXIDASE"/>
    <property type="match status" value="1"/>
</dbReference>
<reference evidence="5" key="1">
    <citation type="submission" date="2019-12" db="EMBL/GenBank/DDBJ databases">
        <title>Genome sequencing and annotation of Brassica cretica.</title>
        <authorList>
            <person name="Studholme D.J."/>
            <person name="Sarris P.F."/>
        </authorList>
    </citation>
    <scope>NUCLEOTIDE SEQUENCE</scope>
    <source>
        <strain evidence="5">PFS-001/15</strain>
        <tissue evidence="5">Leaf</tissue>
    </source>
</reference>
<keyword evidence="4" id="KW-0732">Signal</keyword>
<dbReference type="AlphaFoldDB" id="A0A8S9G4X4"/>
<dbReference type="PANTHER" id="PTHR11592:SF27">
    <property type="entry name" value="GLUTATHIONE PEROXIDASE 8-RELATED"/>
    <property type="match status" value="1"/>
</dbReference>
<dbReference type="Pfam" id="PF00255">
    <property type="entry name" value="GSHPx"/>
    <property type="match status" value="1"/>
</dbReference>
<keyword evidence="3" id="KW-0560">Oxidoreductase</keyword>
<dbReference type="EMBL" id="QGKW02002005">
    <property type="protein sequence ID" value="KAF2541043.1"/>
    <property type="molecule type" value="Genomic_DNA"/>
</dbReference>
<evidence type="ECO:0000256" key="2">
    <source>
        <dbReference type="ARBA" id="ARBA00022559"/>
    </source>
</evidence>
<dbReference type="InterPro" id="IPR000889">
    <property type="entry name" value="Glutathione_peroxidase"/>
</dbReference>
<feature type="chain" id="PRO_5035830232" description="Glutathione peroxidase" evidence="4">
    <location>
        <begin position="20"/>
        <end position="125"/>
    </location>
</feature>
<feature type="signal peptide" evidence="4">
    <location>
        <begin position="1"/>
        <end position="19"/>
    </location>
</feature>
<dbReference type="Gene3D" id="3.40.30.10">
    <property type="entry name" value="Glutaredoxin"/>
    <property type="match status" value="1"/>
</dbReference>
<comment type="similarity">
    <text evidence="1">Belongs to the glutathione peroxidase family.</text>
</comment>